<dbReference type="AlphaFoldDB" id="C4WK31"/>
<dbReference type="Proteomes" id="UP000004386">
    <property type="component" value="Unassembled WGS sequence"/>
</dbReference>
<dbReference type="EMBL" id="ACQA01000001">
    <property type="protein sequence ID" value="EEQ95264.1"/>
    <property type="molecule type" value="Genomic_DNA"/>
</dbReference>
<organism evidence="2 3">
    <name type="scientific">Brucella intermedia LMG 3301</name>
    <dbReference type="NCBI Taxonomy" id="641118"/>
    <lineage>
        <taxon>Bacteria</taxon>
        <taxon>Pseudomonadati</taxon>
        <taxon>Pseudomonadota</taxon>
        <taxon>Alphaproteobacteria</taxon>
        <taxon>Hyphomicrobiales</taxon>
        <taxon>Brucellaceae</taxon>
        <taxon>Brucella/Ochrobactrum group</taxon>
        <taxon>Brucella</taxon>
    </lineage>
</organism>
<keyword evidence="1" id="KW-0472">Membrane</keyword>
<proteinExistence type="predicted"/>
<reference evidence="2 3" key="1">
    <citation type="submission" date="2009-05" db="EMBL/GenBank/DDBJ databases">
        <authorList>
            <person name="Setubal J.C."/>
            <person name="Boyle S."/>
            <person name="Crasta O.R."/>
            <person name="Gillespie J.J."/>
            <person name="Kenyon R.W."/>
            <person name="Lu J."/>
            <person name="Mane S."/>
            <person name="Nagrani S."/>
            <person name="Shallom J.M."/>
            <person name="Shallom S."/>
            <person name="Shukla M."/>
            <person name="Snyder E.E."/>
            <person name="Sobral B.W."/>
            <person name="Wattam A.R."/>
            <person name="Will R."/>
            <person name="Williams K."/>
            <person name="Yoo H."/>
            <person name="Munk C."/>
            <person name="Tapia R."/>
            <person name="Green L."/>
            <person name="Rogers Y."/>
            <person name="Detter J.C."/>
            <person name="Bruce D."/>
            <person name="Brettin T.S."/>
            <person name="Tsolis R."/>
        </authorList>
    </citation>
    <scope>NUCLEOTIDE SEQUENCE [LARGE SCALE GENOMIC DNA]</scope>
    <source>
        <strain evidence="2 3">LMG 3301</strain>
    </source>
</reference>
<dbReference type="HOGENOM" id="CLU_155859_0_0_5"/>
<keyword evidence="1" id="KW-0812">Transmembrane</keyword>
<comment type="caution">
    <text evidence="2">The sequence shown here is derived from an EMBL/GenBank/DDBJ whole genome shotgun (WGS) entry which is preliminary data.</text>
</comment>
<evidence type="ECO:0000313" key="2">
    <source>
        <dbReference type="EMBL" id="EEQ95264.1"/>
    </source>
</evidence>
<accession>C4WK31</accession>
<feature type="transmembrane region" description="Helical" evidence="1">
    <location>
        <begin position="28"/>
        <end position="46"/>
    </location>
</feature>
<name>C4WK31_9HYPH</name>
<evidence type="ECO:0000256" key="1">
    <source>
        <dbReference type="SAM" id="Phobius"/>
    </source>
</evidence>
<evidence type="ECO:0000313" key="3">
    <source>
        <dbReference type="Proteomes" id="UP000004386"/>
    </source>
</evidence>
<gene>
    <name evidence="2" type="ORF">OINT_1000623</name>
</gene>
<sequence>MLWKNAPFPLYYCSVTILLKESSMLRQVIAVCLTSASLAVSGLVALPMSAEAQVRKDVGEFAGQRCSVPRRGSGIIVGQFSGVDDSPFITGGDGLVPIDRIRCFSSMSECKGWLYTMQSKYTNAGAATLVRCMKR</sequence>
<protein>
    <submittedName>
        <fullName evidence="2">Uncharacterized protein</fullName>
    </submittedName>
</protein>
<keyword evidence="1" id="KW-1133">Transmembrane helix</keyword>